<evidence type="ECO:0000313" key="7">
    <source>
        <dbReference type="EMBL" id="SHO48434.1"/>
    </source>
</evidence>
<reference evidence="7 8" key="1">
    <citation type="submission" date="2016-12" db="EMBL/GenBank/DDBJ databases">
        <authorList>
            <person name="Song W.-J."/>
            <person name="Kurnit D.M."/>
        </authorList>
    </citation>
    <scope>NUCLEOTIDE SEQUENCE [LARGE SCALE GENOMIC DNA]</scope>
    <source>
        <strain evidence="7 8">DSM 12503</strain>
    </source>
</reference>
<dbReference type="STRING" id="1121345.SAMN02745217_01846"/>
<dbReference type="NCBIfam" id="TIGR03718">
    <property type="entry name" value="R_switched_Alx"/>
    <property type="match status" value="1"/>
</dbReference>
<evidence type="ECO:0000256" key="6">
    <source>
        <dbReference type="SAM" id="Phobius"/>
    </source>
</evidence>
<dbReference type="Proteomes" id="UP000184612">
    <property type="component" value="Unassembled WGS sequence"/>
</dbReference>
<gene>
    <name evidence="7" type="ORF">SAMN02745217_01846</name>
</gene>
<protein>
    <submittedName>
        <fullName evidence="7">Tellurite resistance protein TerC</fullName>
    </submittedName>
</protein>
<evidence type="ECO:0000256" key="5">
    <source>
        <dbReference type="ARBA" id="ARBA00023136"/>
    </source>
</evidence>
<dbReference type="AlphaFoldDB" id="A0A1M7Y749"/>
<comment type="similarity">
    <text evidence="2">Belongs to the TerC family.</text>
</comment>
<feature type="transmembrane region" description="Helical" evidence="6">
    <location>
        <begin position="214"/>
        <end position="233"/>
    </location>
</feature>
<keyword evidence="3 6" id="KW-0812">Transmembrane</keyword>
<evidence type="ECO:0000313" key="8">
    <source>
        <dbReference type="Proteomes" id="UP000184612"/>
    </source>
</evidence>
<dbReference type="EMBL" id="FRFD01000005">
    <property type="protein sequence ID" value="SHO48434.1"/>
    <property type="molecule type" value="Genomic_DNA"/>
</dbReference>
<keyword evidence="5 6" id="KW-0472">Membrane</keyword>
<organism evidence="7 8">
    <name type="scientific">Anaerocolumna xylanovorans DSM 12503</name>
    <dbReference type="NCBI Taxonomy" id="1121345"/>
    <lineage>
        <taxon>Bacteria</taxon>
        <taxon>Bacillati</taxon>
        <taxon>Bacillota</taxon>
        <taxon>Clostridia</taxon>
        <taxon>Lachnospirales</taxon>
        <taxon>Lachnospiraceae</taxon>
        <taxon>Anaerocolumna</taxon>
    </lineage>
</organism>
<evidence type="ECO:0000256" key="4">
    <source>
        <dbReference type="ARBA" id="ARBA00022989"/>
    </source>
</evidence>
<name>A0A1M7Y749_9FIRM</name>
<sequence length="299" mass="33964">MIVKENQLQQMNNKKTEEDISLSTKKALSWVLFWVGLALCFNMGIYIFAGKEKALEFLGGYVIEQSLSVDNLFLFLMVFSSFGIKANYQRRVLNYGILGAIILRLIFILLGVTIVDKFEWVLYIFGAILIVSGIKMMLKQEENTNFKESGIIKILGKIIPVTNELEGDRFFVRKGKVLYATPLFAIIILIEFTDILFAIDSIPAVFSISTDPFIVYTSNIFAILGLRSMYFVLSKVQERFQYVKYGVALILTFTGFKLVSLLFDLHISVELSLFVIFAILLLSVILSVVFTKKDDVKVN</sequence>
<feature type="transmembrane region" description="Helical" evidence="6">
    <location>
        <begin position="245"/>
        <end position="265"/>
    </location>
</feature>
<proteinExistence type="inferred from homology"/>
<dbReference type="GO" id="GO:0016020">
    <property type="term" value="C:membrane"/>
    <property type="evidence" value="ECO:0007669"/>
    <property type="project" value="UniProtKB-SubCell"/>
</dbReference>
<comment type="subcellular location">
    <subcellularLocation>
        <location evidence="1">Membrane</location>
        <topology evidence="1">Multi-pass membrane protein</topology>
    </subcellularLocation>
</comment>
<evidence type="ECO:0000256" key="1">
    <source>
        <dbReference type="ARBA" id="ARBA00004141"/>
    </source>
</evidence>
<dbReference type="InterPro" id="IPR022369">
    <property type="entry name" value="Integral_membrane_TerC_rswitch"/>
</dbReference>
<keyword evidence="8" id="KW-1185">Reference proteome</keyword>
<dbReference type="Pfam" id="PF03741">
    <property type="entry name" value="TerC"/>
    <property type="match status" value="1"/>
</dbReference>
<feature type="transmembrane region" description="Helical" evidence="6">
    <location>
        <begin position="120"/>
        <end position="138"/>
    </location>
</feature>
<feature type="transmembrane region" description="Helical" evidence="6">
    <location>
        <begin position="271"/>
        <end position="290"/>
    </location>
</feature>
<evidence type="ECO:0000256" key="3">
    <source>
        <dbReference type="ARBA" id="ARBA00022692"/>
    </source>
</evidence>
<evidence type="ECO:0000256" key="2">
    <source>
        <dbReference type="ARBA" id="ARBA00007511"/>
    </source>
</evidence>
<accession>A0A1M7Y749</accession>
<dbReference type="InterPro" id="IPR005496">
    <property type="entry name" value="Integral_membrane_TerC"/>
</dbReference>
<feature type="transmembrane region" description="Helical" evidence="6">
    <location>
        <begin position="177"/>
        <end position="199"/>
    </location>
</feature>
<dbReference type="PANTHER" id="PTHR30238:SF0">
    <property type="entry name" value="THYLAKOID MEMBRANE PROTEIN TERC, CHLOROPLASTIC"/>
    <property type="match status" value="1"/>
</dbReference>
<feature type="transmembrane region" description="Helical" evidence="6">
    <location>
        <begin position="92"/>
        <end position="114"/>
    </location>
</feature>
<feature type="transmembrane region" description="Helical" evidence="6">
    <location>
        <begin position="27"/>
        <end position="49"/>
    </location>
</feature>
<feature type="transmembrane region" description="Helical" evidence="6">
    <location>
        <begin position="61"/>
        <end position="80"/>
    </location>
</feature>
<dbReference type="PANTHER" id="PTHR30238">
    <property type="entry name" value="MEMBRANE BOUND PREDICTED REDOX MODULATOR"/>
    <property type="match status" value="1"/>
</dbReference>
<keyword evidence="4 6" id="KW-1133">Transmembrane helix</keyword>